<sequence>MKKPLYTIFILCIGVVIGMTSTAAADPVKQYVQASFEKIIFVVNGEEKPLDADPLVYQGTTYLPVRTVLNTLGYDVGYKADTKTVTADKSEIPSLGMEGEKAELNANNYQDNNKQIESLNHSITREKETIETLEIMIQNAKGRDDVSEQSKKEKIEDYNTRIERSKANIEMYEAKISELQK</sequence>
<feature type="signal peptide" evidence="2">
    <location>
        <begin position="1"/>
        <end position="25"/>
    </location>
</feature>
<dbReference type="RefSeq" id="WP_216476586.1">
    <property type="nucleotide sequence ID" value="NZ_JAHLQJ010000001.1"/>
</dbReference>
<evidence type="ECO:0000256" key="1">
    <source>
        <dbReference type="SAM" id="Coils"/>
    </source>
</evidence>
<dbReference type="Proteomes" id="UP000743001">
    <property type="component" value="Unassembled WGS sequence"/>
</dbReference>
<keyword evidence="5" id="KW-1185">Reference proteome</keyword>
<dbReference type="EMBL" id="JAHLQJ010000001">
    <property type="protein sequence ID" value="MBU5670242.1"/>
    <property type="molecule type" value="Genomic_DNA"/>
</dbReference>
<feature type="coiled-coil region" evidence="1">
    <location>
        <begin position="99"/>
        <end position="175"/>
    </location>
</feature>
<name>A0ABS6FJ86_9BACL</name>
<evidence type="ECO:0000313" key="4">
    <source>
        <dbReference type="EMBL" id="MBU5670242.1"/>
    </source>
</evidence>
<keyword evidence="1" id="KW-0175">Coiled coil</keyword>
<organism evidence="4 5">
    <name type="scientific">Paenibacillus brevis</name>
    <dbReference type="NCBI Taxonomy" id="2841508"/>
    <lineage>
        <taxon>Bacteria</taxon>
        <taxon>Bacillati</taxon>
        <taxon>Bacillota</taxon>
        <taxon>Bacilli</taxon>
        <taxon>Bacillales</taxon>
        <taxon>Paenibacillaceae</taxon>
        <taxon>Paenibacillus</taxon>
    </lineage>
</organism>
<protein>
    <submittedName>
        <fullName evidence="4">Copper amine oxidase N-terminal domain-containing protein</fullName>
    </submittedName>
</protein>
<reference evidence="4 5" key="1">
    <citation type="submission" date="2021-06" db="EMBL/GenBank/DDBJ databases">
        <authorList>
            <person name="Sun Q."/>
            <person name="Li D."/>
        </authorList>
    </citation>
    <scope>NUCLEOTIDE SEQUENCE [LARGE SCALE GENOMIC DNA]</scope>
    <source>
        <strain evidence="4 5">MSJ-6</strain>
    </source>
</reference>
<dbReference type="InterPro" id="IPR012854">
    <property type="entry name" value="Cu_amine_oxidase-like_N"/>
</dbReference>
<evidence type="ECO:0000259" key="3">
    <source>
        <dbReference type="Pfam" id="PF07833"/>
    </source>
</evidence>
<comment type="caution">
    <text evidence="4">The sequence shown here is derived from an EMBL/GenBank/DDBJ whole genome shotgun (WGS) entry which is preliminary data.</text>
</comment>
<dbReference type="Pfam" id="PF07833">
    <property type="entry name" value="Cu_amine_oxidN1"/>
    <property type="match status" value="1"/>
</dbReference>
<evidence type="ECO:0000313" key="5">
    <source>
        <dbReference type="Proteomes" id="UP000743001"/>
    </source>
</evidence>
<proteinExistence type="predicted"/>
<gene>
    <name evidence="4" type="ORF">KQJ23_00220</name>
</gene>
<feature type="domain" description="Copper amine oxidase-like N-terminal" evidence="3">
    <location>
        <begin position="42"/>
        <end position="92"/>
    </location>
</feature>
<accession>A0ABS6FJ86</accession>
<feature type="chain" id="PRO_5045798730" evidence="2">
    <location>
        <begin position="26"/>
        <end position="181"/>
    </location>
</feature>
<keyword evidence="2" id="KW-0732">Signal</keyword>
<evidence type="ECO:0000256" key="2">
    <source>
        <dbReference type="SAM" id="SignalP"/>
    </source>
</evidence>